<dbReference type="EMBL" id="FUEG01000003">
    <property type="protein sequence ID" value="SJL01013.1"/>
    <property type="molecule type" value="Genomic_DNA"/>
</dbReference>
<gene>
    <name evidence="2" type="ORF">ARMOST_04327</name>
</gene>
<protein>
    <submittedName>
        <fullName evidence="2">Uncharacterized protein</fullName>
    </submittedName>
</protein>
<dbReference type="AlphaFoldDB" id="A0A284QX12"/>
<accession>A0A284QX12</accession>
<evidence type="ECO:0000256" key="1">
    <source>
        <dbReference type="SAM" id="SignalP"/>
    </source>
</evidence>
<reference evidence="3" key="1">
    <citation type="journal article" date="2017" name="Nat. Ecol. Evol.">
        <title>Genome expansion and lineage-specific genetic innovations in the forest pathogenic fungi Armillaria.</title>
        <authorList>
            <person name="Sipos G."/>
            <person name="Prasanna A.N."/>
            <person name="Walter M.C."/>
            <person name="O'Connor E."/>
            <person name="Balint B."/>
            <person name="Krizsan K."/>
            <person name="Kiss B."/>
            <person name="Hess J."/>
            <person name="Varga T."/>
            <person name="Slot J."/>
            <person name="Riley R."/>
            <person name="Boka B."/>
            <person name="Rigling D."/>
            <person name="Barry K."/>
            <person name="Lee J."/>
            <person name="Mihaltcheva S."/>
            <person name="LaButti K."/>
            <person name="Lipzen A."/>
            <person name="Waldron R."/>
            <person name="Moloney N.M."/>
            <person name="Sperisen C."/>
            <person name="Kredics L."/>
            <person name="Vagvoelgyi C."/>
            <person name="Patrignani A."/>
            <person name="Fitzpatrick D."/>
            <person name="Nagy I."/>
            <person name="Doyle S."/>
            <person name="Anderson J.B."/>
            <person name="Grigoriev I.V."/>
            <person name="Gueldener U."/>
            <person name="Muensterkoetter M."/>
            <person name="Nagy L.G."/>
        </authorList>
    </citation>
    <scope>NUCLEOTIDE SEQUENCE [LARGE SCALE GENOMIC DNA]</scope>
    <source>
        <strain evidence="3">C18/9</strain>
    </source>
</reference>
<name>A0A284QX12_ARMOS</name>
<feature type="signal peptide" evidence="1">
    <location>
        <begin position="1"/>
        <end position="17"/>
    </location>
</feature>
<keyword evidence="3" id="KW-1185">Reference proteome</keyword>
<proteinExistence type="predicted"/>
<sequence>MPLEVMSFLLCLYSGSGICTLNALMSSACLPKEPRRHWFKPDMPNSNR</sequence>
<evidence type="ECO:0000313" key="2">
    <source>
        <dbReference type="EMBL" id="SJL01013.1"/>
    </source>
</evidence>
<evidence type="ECO:0000313" key="3">
    <source>
        <dbReference type="Proteomes" id="UP000219338"/>
    </source>
</evidence>
<keyword evidence="1" id="KW-0732">Signal</keyword>
<dbReference type="Proteomes" id="UP000219338">
    <property type="component" value="Unassembled WGS sequence"/>
</dbReference>
<feature type="chain" id="PRO_5012244658" evidence="1">
    <location>
        <begin position="18"/>
        <end position="48"/>
    </location>
</feature>
<organism evidence="2 3">
    <name type="scientific">Armillaria ostoyae</name>
    <name type="common">Armillaria root rot fungus</name>
    <dbReference type="NCBI Taxonomy" id="47428"/>
    <lineage>
        <taxon>Eukaryota</taxon>
        <taxon>Fungi</taxon>
        <taxon>Dikarya</taxon>
        <taxon>Basidiomycota</taxon>
        <taxon>Agaricomycotina</taxon>
        <taxon>Agaricomycetes</taxon>
        <taxon>Agaricomycetidae</taxon>
        <taxon>Agaricales</taxon>
        <taxon>Marasmiineae</taxon>
        <taxon>Physalacriaceae</taxon>
        <taxon>Armillaria</taxon>
    </lineage>
</organism>